<sequence length="81" mass="9526">MLESDPKCYAILVDGKQNVTFVQKNCHERHIMRQSRTGAKVRHTLGAKVRHTFGAKNVFKLHIHCSWLFAQTYHFIRLKTF</sequence>
<evidence type="ECO:0000313" key="1">
    <source>
        <dbReference type="Proteomes" id="UP000887565"/>
    </source>
</evidence>
<keyword evidence="1" id="KW-1185">Reference proteome</keyword>
<dbReference type="WBParaSite" id="nRc.2.0.1.t44556-RA">
    <property type="protein sequence ID" value="nRc.2.0.1.t44556-RA"/>
    <property type="gene ID" value="nRc.2.0.1.g44556"/>
</dbReference>
<accession>A0A915L251</accession>
<organism evidence="1 2">
    <name type="scientific">Romanomermis culicivorax</name>
    <name type="common">Nematode worm</name>
    <dbReference type="NCBI Taxonomy" id="13658"/>
    <lineage>
        <taxon>Eukaryota</taxon>
        <taxon>Metazoa</taxon>
        <taxon>Ecdysozoa</taxon>
        <taxon>Nematoda</taxon>
        <taxon>Enoplea</taxon>
        <taxon>Dorylaimia</taxon>
        <taxon>Mermithida</taxon>
        <taxon>Mermithoidea</taxon>
        <taxon>Mermithidae</taxon>
        <taxon>Romanomermis</taxon>
    </lineage>
</organism>
<proteinExistence type="predicted"/>
<dbReference type="Proteomes" id="UP000887565">
    <property type="component" value="Unplaced"/>
</dbReference>
<dbReference type="AlphaFoldDB" id="A0A915L251"/>
<name>A0A915L251_ROMCU</name>
<protein>
    <submittedName>
        <fullName evidence="2">Uncharacterized protein</fullName>
    </submittedName>
</protein>
<reference evidence="2" key="1">
    <citation type="submission" date="2022-11" db="UniProtKB">
        <authorList>
            <consortium name="WormBaseParasite"/>
        </authorList>
    </citation>
    <scope>IDENTIFICATION</scope>
</reference>
<evidence type="ECO:0000313" key="2">
    <source>
        <dbReference type="WBParaSite" id="nRc.2.0.1.t44556-RA"/>
    </source>
</evidence>